<evidence type="ECO:0000313" key="6">
    <source>
        <dbReference type="EMBL" id="KOG87829.1"/>
    </source>
</evidence>
<gene>
    <name evidence="6" type="ORF">ADK38_23220</name>
</gene>
<dbReference type="InterPro" id="IPR057326">
    <property type="entry name" value="KR_dom"/>
</dbReference>
<dbReference type="SUPFAM" id="SSF51735">
    <property type="entry name" value="NAD(P)-binding Rossmann-fold domains"/>
    <property type="match status" value="1"/>
</dbReference>
<organism evidence="6 7">
    <name type="scientific">Streptomyces varsoviensis</name>
    <dbReference type="NCBI Taxonomy" id="67373"/>
    <lineage>
        <taxon>Bacteria</taxon>
        <taxon>Bacillati</taxon>
        <taxon>Actinomycetota</taxon>
        <taxon>Actinomycetes</taxon>
        <taxon>Kitasatosporales</taxon>
        <taxon>Streptomycetaceae</taxon>
        <taxon>Streptomyces</taxon>
    </lineage>
</organism>
<protein>
    <recommendedName>
        <fullName evidence="5">Ketoreductase domain-containing protein</fullName>
    </recommendedName>
</protein>
<evidence type="ECO:0000256" key="3">
    <source>
        <dbReference type="ARBA" id="ARBA00023027"/>
    </source>
</evidence>
<comment type="caution">
    <text evidence="6">The sequence shown here is derived from an EMBL/GenBank/DDBJ whole genome shotgun (WGS) entry which is preliminary data.</text>
</comment>
<accession>A0ABR5J338</accession>
<sequence>MNGNSAESARYDFRDRVAVVTGGARGQGLSHALAFARAGAAVAVLDIGADMSAIPYPLSGPDQIAEAERQLSDAGDRVLALPCDIREEDAVRAAFAKVRAEFGPVDILVNNAGVTSLVPVRDMSLEQWRQVVDVNLTGAFLASREVIPGMVDARRGSIVNITSGAGIVGMPEQAHYTAAKHALVGLTKSLALELGPHHVRVNTIAPNVVDSPLSASLGELYPQSLDQLGALYGAFFPLASCPVLQPSDVTEAVCWLVSEQARYVTGITLPIDAGFNCK</sequence>
<name>A0ABR5J338_9ACTN</name>
<dbReference type="Gene3D" id="3.40.50.720">
    <property type="entry name" value="NAD(P)-binding Rossmann-like Domain"/>
    <property type="match status" value="1"/>
</dbReference>
<evidence type="ECO:0000259" key="5">
    <source>
        <dbReference type="SMART" id="SM00822"/>
    </source>
</evidence>
<dbReference type="PROSITE" id="PS00061">
    <property type="entry name" value="ADH_SHORT"/>
    <property type="match status" value="1"/>
</dbReference>
<proteinExistence type="inferred from homology"/>
<dbReference type="RefSeq" id="WP_048832726.1">
    <property type="nucleotide sequence ID" value="NZ_JBIRHZ010000008.1"/>
</dbReference>
<dbReference type="InterPro" id="IPR020904">
    <property type="entry name" value="Sc_DH/Rdtase_CS"/>
</dbReference>
<feature type="domain" description="Ketoreductase" evidence="5">
    <location>
        <begin position="16"/>
        <end position="207"/>
    </location>
</feature>
<evidence type="ECO:0000256" key="1">
    <source>
        <dbReference type="ARBA" id="ARBA00006484"/>
    </source>
</evidence>
<evidence type="ECO:0000256" key="2">
    <source>
        <dbReference type="ARBA" id="ARBA00023002"/>
    </source>
</evidence>
<evidence type="ECO:0000256" key="4">
    <source>
        <dbReference type="RuleBase" id="RU000363"/>
    </source>
</evidence>
<dbReference type="CDD" id="cd05233">
    <property type="entry name" value="SDR_c"/>
    <property type="match status" value="1"/>
</dbReference>
<dbReference type="InterPro" id="IPR036291">
    <property type="entry name" value="NAD(P)-bd_dom_sf"/>
</dbReference>
<dbReference type="PRINTS" id="PR00080">
    <property type="entry name" value="SDRFAMILY"/>
</dbReference>
<comment type="similarity">
    <text evidence="1 4">Belongs to the short-chain dehydrogenases/reductases (SDR) family.</text>
</comment>
<keyword evidence="2" id="KW-0560">Oxidoreductase</keyword>
<keyword evidence="3" id="KW-0520">NAD</keyword>
<dbReference type="EMBL" id="LGUT01002008">
    <property type="protein sequence ID" value="KOG87829.1"/>
    <property type="molecule type" value="Genomic_DNA"/>
</dbReference>
<dbReference type="SMART" id="SM00822">
    <property type="entry name" value="PKS_KR"/>
    <property type="match status" value="1"/>
</dbReference>
<dbReference type="Proteomes" id="UP000037020">
    <property type="component" value="Unassembled WGS sequence"/>
</dbReference>
<keyword evidence="7" id="KW-1185">Reference proteome</keyword>
<dbReference type="PANTHER" id="PTHR24321">
    <property type="entry name" value="DEHYDROGENASES, SHORT CHAIN"/>
    <property type="match status" value="1"/>
</dbReference>
<dbReference type="Pfam" id="PF00106">
    <property type="entry name" value="adh_short"/>
    <property type="match status" value="1"/>
</dbReference>
<dbReference type="InterPro" id="IPR002347">
    <property type="entry name" value="SDR_fam"/>
</dbReference>
<reference evidence="6 7" key="1">
    <citation type="submission" date="2015-07" db="EMBL/GenBank/DDBJ databases">
        <authorList>
            <person name="Ju K.-S."/>
            <person name="Doroghazi J.R."/>
            <person name="Metcalf W.W."/>
        </authorList>
    </citation>
    <scope>NUCLEOTIDE SEQUENCE [LARGE SCALE GENOMIC DNA]</scope>
    <source>
        <strain evidence="6 7">NRRL B-3589</strain>
    </source>
</reference>
<evidence type="ECO:0000313" key="7">
    <source>
        <dbReference type="Proteomes" id="UP000037020"/>
    </source>
</evidence>
<dbReference type="PANTHER" id="PTHR24321:SF8">
    <property type="entry name" value="ESTRADIOL 17-BETA-DEHYDROGENASE 8-RELATED"/>
    <property type="match status" value="1"/>
</dbReference>
<dbReference type="PRINTS" id="PR00081">
    <property type="entry name" value="GDHRDH"/>
</dbReference>